<feature type="compositionally biased region" description="Pro residues" evidence="4">
    <location>
        <begin position="317"/>
        <end position="338"/>
    </location>
</feature>
<evidence type="ECO:0000256" key="4">
    <source>
        <dbReference type="SAM" id="MobiDB-lite"/>
    </source>
</evidence>
<dbReference type="Gene3D" id="2.30.42.10">
    <property type="match status" value="3"/>
</dbReference>
<evidence type="ECO:0000313" key="7">
    <source>
        <dbReference type="RefSeq" id="XP_005110391.2"/>
    </source>
</evidence>
<dbReference type="Gene3D" id="1.20.1160.20">
    <property type="match status" value="1"/>
</dbReference>
<protein>
    <submittedName>
        <fullName evidence="7">Harmonin isoform X1</fullName>
    </submittedName>
</protein>
<dbReference type="InterPro" id="IPR001478">
    <property type="entry name" value="PDZ"/>
</dbReference>
<feature type="domain" description="PDZ" evidence="5">
    <location>
        <begin position="206"/>
        <end position="278"/>
    </location>
</feature>
<proteinExistence type="predicted"/>
<name>A0ABM0K784_APLCA</name>
<accession>A0ABM0K784</accession>
<feature type="region of interest" description="Disordered" evidence="4">
    <location>
        <begin position="301"/>
        <end position="352"/>
    </location>
</feature>
<evidence type="ECO:0000259" key="5">
    <source>
        <dbReference type="PROSITE" id="PS50106"/>
    </source>
</evidence>
<keyword evidence="2" id="KW-0677">Repeat</keyword>
<evidence type="ECO:0000313" key="6">
    <source>
        <dbReference type="Proteomes" id="UP000694888"/>
    </source>
</evidence>
<sequence length="576" mass="63520">MMERRFAKFFIGLVRELMPSEHERDTLFEALRRYQSGQDLHKLLSTLCFLLNDPSKLELYDAMRPLILLRHQLLYSLRVPGTPGLKLRTVRLQRRTGENLGFCVKGGYEHGVGIFVTDVTPGSQADRQGLTVGDEIVRVNGFTISEAIHDDVLNLIRMREDIILKVTYIGMVPVKDDAGDAVTWEYVQDEEDQDEVKDMLEQQSKDLKVFVDTTGHASFGCGIRSGPRSFPGIFIERVRPESLAEEAGLQTGDQIVEVNETSFRKISHKEAVLALKSSRQLNLVIRKKTGMRLFGEIISTVPDARTNGGGQEVSTPTPAPASPSPPPVRVKAPDPPVPAAVSPALDKRSDGRSWLSETQMIEQQLNMSSLGSQNTSSLGEQPYTSSYSSKSSMSSAFNTSVDVHNRADPPVQREIPTSMSAQSPMSGAQAYLEERKLKTDHRNELDLLSAREDFQWTDKLPASVYSKFDVDDLDGRVLKSLSYPKSQELDVEVEGGVGSPLAGKIMVAMVFDGGVAQRSGKIRVGDQLMMVNGQSLVGVTAAEAERLLQGSDSGAQVELIYCESTLLNDEDSVTYF</sequence>
<dbReference type="PANTHER" id="PTHR23116:SF36">
    <property type="entry name" value="HARMONIN"/>
    <property type="match status" value="1"/>
</dbReference>
<evidence type="ECO:0000256" key="1">
    <source>
        <dbReference type="ARBA" id="ARBA00004316"/>
    </source>
</evidence>
<dbReference type="RefSeq" id="XP_005110391.2">
    <property type="nucleotide sequence ID" value="XM_005110334.3"/>
</dbReference>
<dbReference type="PANTHER" id="PTHR23116">
    <property type="entry name" value="PDZ DOMAIN CONTAINING WHIRLIN AND HARMONIN-RELATED"/>
    <property type="match status" value="1"/>
</dbReference>
<feature type="domain" description="PDZ" evidence="5">
    <location>
        <begin position="89"/>
        <end position="157"/>
    </location>
</feature>
<dbReference type="SUPFAM" id="SSF50156">
    <property type="entry name" value="PDZ domain-like"/>
    <property type="match status" value="3"/>
</dbReference>
<dbReference type="SMART" id="SM00228">
    <property type="entry name" value="PDZ"/>
    <property type="match status" value="3"/>
</dbReference>
<organism evidence="6 7">
    <name type="scientific">Aplysia californica</name>
    <name type="common">California sea hare</name>
    <dbReference type="NCBI Taxonomy" id="6500"/>
    <lineage>
        <taxon>Eukaryota</taxon>
        <taxon>Metazoa</taxon>
        <taxon>Spiralia</taxon>
        <taxon>Lophotrochozoa</taxon>
        <taxon>Mollusca</taxon>
        <taxon>Gastropoda</taxon>
        <taxon>Heterobranchia</taxon>
        <taxon>Euthyneura</taxon>
        <taxon>Tectipleura</taxon>
        <taxon>Aplysiida</taxon>
        <taxon>Aplysioidea</taxon>
        <taxon>Aplysiidae</taxon>
        <taxon>Aplysia</taxon>
    </lineage>
</organism>
<dbReference type="Pfam" id="PF00595">
    <property type="entry name" value="PDZ"/>
    <property type="match status" value="3"/>
</dbReference>
<feature type="compositionally biased region" description="Polar residues" evidence="4">
    <location>
        <begin position="368"/>
        <end position="384"/>
    </location>
</feature>
<dbReference type="InterPro" id="IPR051844">
    <property type="entry name" value="USH2_Complex_Protein"/>
</dbReference>
<dbReference type="CDD" id="cd06737">
    <property type="entry name" value="PDZ1_harmonin"/>
    <property type="match status" value="1"/>
</dbReference>
<gene>
    <name evidence="7" type="primary">LOC101862905</name>
</gene>
<feature type="region of interest" description="Disordered" evidence="4">
    <location>
        <begin position="368"/>
        <end position="392"/>
    </location>
</feature>
<dbReference type="PROSITE" id="PS50106">
    <property type="entry name" value="PDZ"/>
    <property type="match status" value="3"/>
</dbReference>
<evidence type="ECO:0000256" key="2">
    <source>
        <dbReference type="ARBA" id="ARBA00022737"/>
    </source>
</evidence>
<keyword evidence="3" id="KW-0966">Cell projection</keyword>
<dbReference type="InterPro" id="IPR030237">
    <property type="entry name" value="Harmonin_N"/>
</dbReference>
<evidence type="ECO:0000256" key="3">
    <source>
        <dbReference type="ARBA" id="ARBA00023273"/>
    </source>
</evidence>
<keyword evidence="6" id="KW-1185">Reference proteome</keyword>
<reference evidence="7" key="1">
    <citation type="submission" date="2025-08" db="UniProtKB">
        <authorList>
            <consortium name="RefSeq"/>
        </authorList>
    </citation>
    <scope>IDENTIFICATION</scope>
</reference>
<feature type="domain" description="PDZ" evidence="5">
    <location>
        <begin position="486"/>
        <end position="563"/>
    </location>
</feature>
<dbReference type="InterPro" id="IPR036034">
    <property type="entry name" value="PDZ_sf"/>
</dbReference>
<dbReference type="Proteomes" id="UP000694888">
    <property type="component" value="Unplaced"/>
</dbReference>
<dbReference type="Pfam" id="PF21219">
    <property type="entry name" value="USH1C_N"/>
    <property type="match status" value="1"/>
</dbReference>
<dbReference type="GeneID" id="101862905"/>
<comment type="subcellular location">
    <subcellularLocation>
        <location evidence="1">Cell projection</location>
    </subcellularLocation>
</comment>